<dbReference type="Proteomes" id="UP000295124">
    <property type="component" value="Unassembled WGS sequence"/>
</dbReference>
<reference evidence="1 2" key="1">
    <citation type="submission" date="2019-03" db="EMBL/GenBank/DDBJ databases">
        <title>Draft genome sequences of novel Actinobacteria.</title>
        <authorList>
            <person name="Sahin N."/>
            <person name="Ay H."/>
            <person name="Saygin H."/>
        </authorList>
    </citation>
    <scope>NUCLEOTIDE SEQUENCE [LARGE SCALE GENOMIC DNA]</scope>
    <source>
        <strain evidence="1 2">JCM 13523</strain>
    </source>
</reference>
<dbReference type="RefSeq" id="WP_132169906.1">
    <property type="nucleotide sequence ID" value="NZ_SMKX01000060.1"/>
</dbReference>
<name>A0A4R4ZHA9_9ACTN</name>
<organism evidence="1 2">
    <name type="scientific">Kribbella antibiotica</name>
    <dbReference type="NCBI Taxonomy" id="190195"/>
    <lineage>
        <taxon>Bacteria</taxon>
        <taxon>Bacillati</taxon>
        <taxon>Actinomycetota</taxon>
        <taxon>Actinomycetes</taxon>
        <taxon>Propionibacteriales</taxon>
        <taxon>Kribbellaceae</taxon>
        <taxon>Kribbella</taxon>
    </lineage>
</organism>
<evidence type="ECO:0000313" key="1">
    <source>
        <dbReference type="EMBL" id="TDD58028.1"/>
    </source>
</evidence>
<dbReference type="OrthoDB" id="3822696at2"/>
<dbReference type="AlphaFoldDB" id="A0A4R4ZHA9"/>
<proteinExistence type="predicted"/>
<sequence>MPNRDLNSNERAVLLTLLAEGRELTNAELHAVAGIKLDGANRLRLNDLGLVDSEKHGRSFVHVLTEGGAAWCEHELATERPARSGALGGALYAILGSLHRYVRRGGLHLTEIFQPAAELDLPDRIRASYADLSDRPGESWISLVSLRKSLADVPRDELDTALEKLAPTPGVHIQAEANQQSLTAADHEAAVRFGGSSRHILKIEQP</sequence>
<evidence type="ECO:0000313" key="2">
    <source>
        <dbReference type="Proteomes" id="UP000295124"/>
    </source>
</evidence>
<comment type="caution">
    <text evidence="1">The sequence shown here is derived from an EMBL/GenBank/DDBJ whole genome shotgun (WGS) entry which is preliminary data.</text>
</comment>
<gene>
    <name evidence="1" type="ORF">E1263_20960</name>
</gene>
<keyword evidence="2" id="KW-1185">Reference proteome</keyword>
<dbReference type="EMBL" id="SMKX01000060">
    <property type="protein sequence ID" value="TDD58028.1"/>
    <property type="molecule type" value="Genomic_DNA"/>
</dbReference>
<protein>
    <submittedName>
        <fullName evidence="1">Uncharacterized protein</fullName>
    </submittedName>
</protein>
<accession>A0A4R4ZHA9</accession>